<comment type="caution">
    <text evidence="2">The sequence shown here is derived from an EMBL/GenBank/DDBJ whole genome shotgun (WGS) entry which is preliminary data.</text>
</comment>
<name>A0A829HIG1_9GAMM</name>
<evidence type="ECO:0000313" key="3">
    <source>
        <dbReference type="Proteomes" id="UP000014523"/>
    </source>
</evidence>
<dbReference type="Proteomes" id="UP000014523">
    <property type="component" value="Unassembled WGS sequence"/>
</dbReference>
<dbReference type="AlphaFoldDB" id="A0A829HIG1"/>
<organism evidence="2 3">
    <name type="scientific">Acinetobacter gyllenbergii CIP 110306 = MTCC 11365</name>
    <dbReference type="NCBI Taxonomy" id="1217657"/>
    <lineage>
        <taxon>Bacteria</taxon>
        <taxon>Pseudomonadati</taxon>
        <taxon>Pseudomonadota</taxon>
        <taxon>Gammaproteobacteria</taxon>
        <taxon>Moraxellales</taxon>
        <taxon>Moraxellaceae</taxon>
        <taxon>Acinetobacter</taxon>
    </lineage>
</organism>
<dbReference type="EMBL" id="ATGG01000017">
    <property type="protein sequence ID" value="EPF80245.1"/>
    <property type="molecule type" value="Genomic_DNA"/>
</dbReference>
<keyword evidence="3" id="KW-1185">Reference proteome</keyword>
<proteinExistence type="predicted"/>
<protein>
    <recommendedName>
        <fullName evidence="4">Signal pepetide</fullName>
    </recommendedName>
</protein>
<feature type="transmembrane region" description="Helical" evidence="1">
    <location>
        <begin position="7"/>
        <end position="28"/>
    </location>
</feature>
<evidence type="ECO:0008006" key="4">
    <source>
        <dbReference type="Google" id="ProtNLM"/>
    </source>
</evidence>
<accession>A0A829HIG1</accession>
<keyword evidence="1" id="KW-1133">Transmembrane helix</keyword>
<reference evidence="2 3" key="1">
    <citation type="submission" date="2013-06" db="EMBL/GenBank/DDBJ databases">
        <title>The Genome Sequence of Acinetobacter gyllenbergii CIP 110306.</title>
        <authorList>
            <consortium name="The Broad Institute Genome Sequencing Platform"/>
            <consortium name="The Broad Institute Genome Sequencing Center for Infectious Disease"/>
            <person name="Cerqueira G."/>
            <person name="Feldgarden M."/>
            <person name="Courvalin P."/>
            <person name="Perichon B."/>
            <person name="Grillot-Courvalin C."/>
            <person name="Clermont D."/>
            <person name="Rocha E."/>
            <person name="Yoon E.-J."/>
            <person name="Nemec A."/>
            <person name="Young S.K."/>
            <person name="Zeng Q."/>
            <person name="Gargeya S."/>
            <person name="Fitzgerald M."/>
            <person name="Abouelleil A."/>
            <person name="Alvarado L."/>
            <person name="Berlin A.M."/>
            <person name="Chapman S.B."/>
            <person name="Dewar J."/>
            <person name="Goldberg J."/>
            <person name="Griggs A."/>
            <person name="Gujja S."/>
            <person name="Hansen M."/>
            <person name="Howarth C."/>
            <person name="Imamovic A."/>
            <person name="Larimer J."/>
            <person name="McCowan C."/>
            <person name="Murphy C."/>
            <person name="Pearson M."/>
            <person name="Priest M."/>
            <person name="Roberts A."/>
            <person name="Saif S."/>
            <person name="Shea T."/>
            <person name="Sykes S."/>
            <person name="Wortman J."/>
            <person name="Nusbaum C."/>
            <person name="Birren B."/>
        </authorList>
    </citation>
    <scope>NUCLEOTIDE SEQUENCE [LARGE SCALE GENOMIC DNA]</scope>
    <source>
        <strain evidence="2 3">CIP 110306</strain>
    </source>
</reference>
<sequence>MTNIERHFKWVLFVTLLCLMSLSILIWFQTPDLFEYFNQAFCAH</sequence>
<evidence type="ECO:0000256" key="1">
    <source>
        <dbReference type="SAM" id="Phobius"/>
    </source>
</evidence>
<evidence type="ECO:0000313" key="2">
    <source>
        <dbReference type="EMBL" id="EPF80245.1"/>
    </source>
</evidence>
<keyword evidence="1" id="KW-0472">Membrane</keyword>
<gene>
    <name evidence="2" type="ORF">F957_02319</name>
</gene>
<keyword evidence="1" id="KW-0812">Transmembrane</keyword>